<dbReference type="GO" id="GO:0005509">
    <property type="term" value="F:calcium ion binding"/>
    <property type="evidence" value="ECO:0007669"/>
    <property type="project" value="InterPro"/>
</dbReference>
<proteinExistence type="predicted"/>
<keyword evidence="1" id="KW-0732">Signal</keyword>
<sequence>MEPTTKVFIFLTLVAVSSCYRDDPEKCCTDDQFETSYGGIIAQIQGDMALGILQDMKLGYDVKGQRVGSEASYYILDGPTFNIKTIQLWDQKKTYTILNGACTVTPLEDPAPVNCVPDDAKFSEYIYQGKDELLLQSWVLNAKPYGLRGIMFESITDKTCTPVGNSFVGVAQSGMYEMPMSYSSGYYNFTSGIQDPSKWFDIPDLCDKADLKQTPYNGLDMLHPLLKIAHKISMRLF</sequence>
<keyword evidence="3" id="KW-1185">Reference proteome</keyword>
<feature type="chain" id="PRO_5040179113" evidence="1">
    <location>
        <begin position="20"/>
        <end position="237"/>
    </location>
</feature>
<accession>A0A9Q1BQC8</accession>
<dbReference type="InterPro" id="IPR001299">
    <property type="entry name" value="Ependymin"/>
</dbReference>
<dbReference type="Proteomes" id="UP001152320">
    <property type="component" value="Chromosome 13"/>
</dbReference>
<dbReference type="OrthoDB" id="10070532at2759"/>
<organism evidence="2 3">
    <name type="scientific">Holothuria leucospilota</name>
    <name type="common">Black long sea cucumber</name>
    <name type="synonym">Mertensiothuria leucospilota</name>
    <dbReference type="NCBI Taxonomy" id="206669"/>
    <lineage>
        <taxon>Eukaryota</taxon>
        <taxon>Metazoa</taxon>
        <taxon>Echinodermata</taxon>
        <taxon>Eleutherozoa</taxon>
        <taxon>Echinozoa</taxon>
        <taxon>Holothuroidea</taxon>
        <taxon>Aspidochirotacea</taxon>
        <taxon>Aspidochirotida</taxon>
        <taxon>Holothuriidae</taxon>
        <taxon>Holothuria</taxon>
    </lineage>
</organism>
<evidence type="ECO:0000313" key="2">
    <source>
        <dbReference type="EMBL" id="KAJ8030866.1"/>
    </source>
</evidence>
<dbReference type="PANTHER" id="PTHR10697:SF1">
    <property type="entry name" value="MAMMALIAN EPENDYMIN-RELATED PROTEIN 1"/>
    <property type="match status" value="1"/>
</dbReference>
<comment type="caution">
    <text evidence="2">The sequence shown here is derived from an EMBL/GenBank/DDBJ whole genome shotgun (WGS) entry which is preliminary data.</text>
</comment>
<dbReference type="AlphaFoldDB" id="A0A9Q1BQC8"/>
<dbReference type="PANTHER" id="PTHR10697">
    <property type="entry name" value="MAMMALIAN EPENDYMIN-RELATED PROTEIN 1"/>
    <property type="match status" value="1"/>
</dbReference>
<dbReference type="GO" id="GO:0005764">
    <property type="term" value="C:lysosome"/>
    <property type="evidence" value="ECO:0007669"/>
    <property type="project" value="TreeGrafter"/>
</dbReference>
<feature type="signal peptide" evidence="1">
    <location>
        <begin position="1"/>
        <end position="19"/>
    </location>
</feature>
<evidence type="ECO:0000256" key="1">
    <source>
        <dbReference type="SAM" id="SignalP"/>
    </source>
</evidence>
<dbReference type="PROSITE" id="PS51257">
    <property type="entry name" value="PROKAR_LIPOPROTEIN"/>
    <property type="match status" value="1"/>
</dbReference>
<dbReference type="EMBL" id="JAIZAY010000013">
    <property type="protein sequence ID" value="KAJ8030866.1"/>
    <property type="molecule type" value="Genomic_DNA"/>
</dbReference>
<reference evidence="2" key="1">
    <citation type="submission" date="2021-10" db="EMBL/GenBank/DDBJ databases">
        <title>Tropical sea cucumber genome reveals ecological adaptation and Cuvierian tubules defense mechanism.</title>
        <authorList>
            <person name="Chen T."/>
        </authorList>
    </citation>
    <scope>NUCLEOTIDE SEQUENCE</scope>
    <source>
        <strain evidence="2">Nanhai2018</strain>
        <tissue evidence="2">Muscle</tissue>
    </source>
</reference>
<dbReference type="GO" id="GO:0005576">
    <property type="term" value="C:extracellular region"/>
    <property type="evidence" value="ECO:0007669"/>
    <property type="project" value="InterPro"/>
</dbReference>
<dbReference type="GO" id="GO:0007160">
    <property type="term" value="P:cell-matrix adhesion"/>
    <property type="evidence" value="ECO:0007669"/>
    <property type="project" value="InterPro"/>
</dbReference>
<dbReference type="Pfam" id="PF00811">
    <property type="entry name" value="Ependymin"/>
    <property type="match status" value="1"/>
</dbReference>
<name>A0A9Q1BQC8_HOLLE</name>
<protein>
    <submittedName>
        <fullName evidence="2">Development-specific protein LVN1.2</fullName>
    </submittedName>
</protein>
<gene>
    <name evidence="2" type="ORF">HOLleu_27404</name>
</gene>
<evidence type="ECO:0000313" key="3">
    <source>
        <dbReference type="Proteomes" id="UP001152320"/>
    </source>
</evidence>